<keyword evidence="2" id="KW-0812">Transmembrane</keyword>
<evidence type="ECO:0000313" key="6">
    <source>
        <dbReference type="Proteomes" id="UP001499841"/>
    </source>
</evidence>
<evidence type="ECO:0000256" key="4">
    <source>
        <dbReference type="ARBA" id="ARBA00023136"/>
    </source>
</evidence>
<dbReference type="RefSeq" id="WP_345043664.1">
    <property type="nucleotide sequence ID" value="NZ_BAABBA010000020.1"/>
</dbReference>
<dbReference type="Pfam" id="PF07681">
    <property type="entry name" value="DoxX"/>
    <property type="match status" value="1"/>
</dbReference>
<keyword evidence="4" id="KW-0472">Membrane</keyword>
<sequence>MNLLRLIARPMLAATFVMDGVDSVIRPEGHAEKFRKVVPALEQAGVPAALYADPKMLARVSGAVTAVSGLMLATGRRPRSAALTLALVNVPLTLLNNPVWAARGGEERKRYLSGLVRGASLGGGLLVAAADLAGKPSWGWRLANARKERAAARPVTARVKARYAD</sequence>
<evidence type="ECO:0000313" key="5">
    <source>
        <dbReference type="EMBL" id="GAA4288982.1"/>
    </source>
</evidence>
<dbReference type="InterPro" id="IPR032808">
    <property type="entry name" value="DoxX"/>
</dbReference>
<keyword evidence="3" id="KW-1133">Transmembrane helix</keyword>
<protein>
    <recommendedName>
        <fullName evidence="7">DoxX family membrane protein</fullName>
    </recommendedName>
</protein>
<gene>
    <name evidence="5" type="ORF">GCM10022262_33430</name>
</gene>
<evidence type="ECO:0000256" key="2">
    <source>
        <dbReference type="ARBA" id="ARBA00022692"/>
    </source>
</evidence>
<keyword evidence="6" id="KW-1185">Reference proteome</keyword>
<evidence type="ECO:0000256" key="3">
    <source>
        <dbReference type="ARBA" id="ARBA00022989"/>
    </source>
</evidence>
<name>A0ABP8EYU8_9MICO</name>
<proteinExistence type="predicted"/>
<comment type="subcellular location">
    <subcellularLocation>
        <location evidence="1">Membrane</location>
        <topology evidence="1">Multi-pass membrane protein</topology>
    </subcellularLocation>
</comment>
<organism evidence="5 6">
    <name type="scientific">Georgenia daeguensis</name>
    <dbReference type="NCBI Taxonomy" id="908355"/>
    <lineage>
        <taxon>Bacteria</taxon>
        <taxon>Bacillati</taxon>
        <taxon>Actinomycetota</taxon>
        <taxon>Actinomycetes</taxon>
        <taxon>Micrococcales</taxon>
        <taxon>Bogoriellaceae</taxon>
        <taxon>Georgenia</taxon>
    </lineage>
</organism>
<comment type="caution">
    <text evidence="5">The sequence shown here is derived from an EMBL/GenBank/DDBJ whole genome shotgun (WGS) entry which is preliminary data.</text>
</comment>
<evidence type="ECO:0008006" key="7">
    <source>
        <dbReference type="Google" id="ProtNLM"/>
    </source>
</evidence>
<reference evidence="6" key="1">
    <citation type="journal article" date="2019" name="Int. J. Syst. Evol. Microbiol.">
        <title>The Global Catalogue of Microorganisms (GCM) 10K type strain sequencing project: providing services to taxonomists for standard genome sequencing and annotation.</title>
        <authorList>
            <consortium name="The Broad Institute Genomics Platform"/>
            <consortium name="The Broad Institute Genome Sequencing Center for Infectious Disease"/>
            <person name="Wu L."/>
            <person name="Ma J."/>
        </authorList>
    </citation>
    <scope>NUCLEOTIDE SEQUENCE [LARGE SCALE GENOMIC DNA]</scope>
    <source>
        <strain evidence="6">JCM 17459</strain>
    </source>
</reference>
<dbReference type="Proteomes" id="UP001499841">
    <property type="component" value="Unassembled WGS sequence"/>
</dbReference>
<evidence type="ECO:0000256" key="1">
    <source>
        <dbReference type="ARBA" id="ARBA00004141"/>
    </source>
</evidence>
<dbReference type="EMBL" id="BAABBA010000020">
    <property type="protein sequence ID" value="GAA4288982.1"/>
    <property type="molecule type" value="Genomic_DNA"/>
</dbReference>
<accession>A0ABP8EYU8</accession>